<dbReference type="GO" id="GO:0016020">
    <property type="term" value="C:membrane"/>
    <property type="evidence" value="ECO:0007669"/>
    <property type="project" value="UniProtKB-SubCell"/>
</dbReference>
<protein>
    <submittedName>
        <fullName evidence="7">O-antigen ligase</fullName>
    </submittedName>
</protein>
<dbReference type="Proteomes" id="UP000295496">
    <property type="component" value="Unassembled WGS sequence"/>
</dbReference>
<keyword evidence="8" id="KW-1185">Reference proteome</keyword>
<evidence type="ECO:0000256" key="2">
    <source>
        <dbReference type="ARBA" id="ARBA00022692"/>
    </source>
</evidence>
<reference evidence="7 8" key="1">
    <citation type="submission" date="2019-03" db="EMBL/GenBank/DDBJ databases">
        <title>Genomic Encyclopedia of Type Strains, Phase IV (KMG-IV): sequencing the most valuable type-strain genomes for metagenomic binning, comparative biology and taxonomic classification.</title>
        <authorList>
            <person name="Goeker M."/>
        </authorList>
    </citation>
    <scope>NUCLEOTIDE SEQUENCE [LARGE SCALE GENOMIC DNA]</scope>
    <source>
        <strain evidence="7 8">DSM 10053</strain>
    </source>
</reference>
<feature type="transmembrane region" description="Helical" evidence="5">
    <location>
        <begin position="108"/>
        <end position="130"/>
    </location>
</feature>
<evidence type="ECO:0000256" key="5">
    <source>
        <dbReference type="SAM" id="Phobius"/>
    </source>
</evidence>
<feature type="domain" description="O-antigen ligase-related" evidence="6">
    <location>
        <begin position="177"/>
        <end position="333"/>
    </location>
</feature>
<feature type="transmembrane region" description="Helical" evidence="5">
    <location>
        <begin position="142"/>
        <end position="163"/>
    </location>
</feature>
<dbReference type="PANTHER" id="PTHR37422:SF17">
    <property type="entry name" value="O-ANTIGEN LIGASE"/>
    <property type="match status" value="1"/>
</dbReference>
<proteinExistence type="predicted"/>
<feature type="transmembrane region" description="Helical" evidence="5">
    <location>
        <begin position="384"/>
        <end position="402"/>
    </location>
</feature>
<evidence type="ECO:0000313" key="8">
    <source>
        <dbReference type="Proteomes" id="UP000295496"/>
    </source>
</evidence>
<keyword evidence="3 5" id="KW-1133">Transmembrane helix</keyword>
<feature type="transmembrane region" description="Helical" evidence="5">
    <location>
        <begin position="55"/>
        <end position="74"/>
    </location>
</feature>
<dbReference type="EMBL" id="SMGJ01000007">
    <property type="protein sequence ID" value="TCK67107.1"/>
    <property type="molecule type" value="Genomic_DNA"/>
</dbReference>
<name>A0A4R1KRB3_9PAST</name>
<dbReference type="InterPro" id="IPR007016">
    <property type="entry name" value="O-antigen_ligase-rel_domated"/>
</dbReference>
<feature type="transmembrane region" description="Helical" evidence="5">
    <location>
        <begin position="216"/>
        <end position="234"/>
    </location>
</feature>
<evidence type="ECO:0000256" key="4">
    <source>
        <dbReference type="ARBA" id="ARBA00023136"/>
    </source>
</evidence>
<feature type="transmembrane region" description="Helical" evidence="5">
    <location>
        <begin position="25"/>
        <end position="43"/>
    </location>
</feature>
<comment type="caution">
    <text evidence="7">The sequence shown here is derived from an EMBL/GenBank/DDBJ whole genome shotgun (WGS) entry which is preliminary data.</text>
</comment>
<evidence type="ECO:0000256" key="3">
    <source>
        <dbReference type="ARBA" id="ARBA00022989"/>
    </source>
</evidence>
<feature type="transmembrane region" description="Helical" evidence="5">
    <location>
        <begin position="356"/>
        <end position="378"/>
    </location>
</feature>
<evidence type="ECO:0000259" key="6">
    <source>
        <dbReference type="Pfam" id="PF04932"/>
    </source>
</evidence>
<feature type="transmembrane region" description="Helical" evidence="5">
    <location>
        <begin position="325"/>
        <end position="344"/>
    </location>
</feature>
<dbReference type="InterPro" id="IPR051533">
    <property type="entry name" value="WaaL-like"/>
</dbReference>
<feature type="transmembrane region" description="Helical" evidence="5">
    <location>
        <begin position="193"/>
        <end position="209"/>
    </location>
</feature>
<feature type="transmembrane region" description="Helical" evidence="5">
    <location>
        <begin position="170"/>
        <end position="187"/>
    </location>
</feature>
<sequence length="405" mass="45097">MLALTNSAVGLYFLITLLFKGSHNIGFALLVATGIIFAIYHVVKKQPVDFIPQDKWITTSFVFYVLVFLLSLLVNGGKMSELDNPSRALLVLPLILLFIKYPPRLTVLLVCIPIGAVIAGIVALIHRFVLHYIRAFEHQMQIQAGDIAMSLGMFSFAIALYFAYKKQTKLTALCFIASLCGILASLLSTARGGWVGVPFILGMIFWVYRKQLSKKVVGIVSTVLVVLIAVAVMIPQTRITQRLQQMERDISVYVDKNNAGTSLGARFEMWKSAVLMAKEKPLLGWGAEGSNQQRKEQAKQKLVHPVVGNFTHTHNQYLDDLSKRGILGLFALFGVLFVPLGYFWKNMASQHATIKLTALLGSIHIISVMFYCLSQGFLAHNSGTIFYFLVTIIFYGTLKQQIKQA</sequence>
<comment type="subcellular location">
    <subcellularLocation>
        <location evidence="1">Membrane</location>
        <topology evidence="1">Multi-pass membrane protein</topology>
    </subcellularLocation>
</comment>
<gene>
    <name evidence="7" type="ORF">EV692_2013</name>
</gene>
<evidence type="ECO:0000256" key="1">
    <source>
        <dbReference type="ARBA" id="ARBA00004141"/>
    </source>
</evidence>
<dbReference type="AlphaFoldDB" id="A0A4R1KRB3"/>
<evidence type="ECO:0000313" key="7">
    <source>
        <dbReference type="EMBL" id="TCK67107.1"/>
    </source>
</evidence>
<dbReference type="GO" id="GO:0016874">
    <property type="term" value="F:ligase activity"/>
    <property type="evidence" value="ECO:0007669"/>
    <property type="project" value="UniProtKB-KW"/>
</dbReference>
<organism evidence="7 8">
    <name type="scientific">Lonepinella koalarum</name>
    <dbReference type="NCBI Taxonomy" id="53417"/>
    <lineage>
        <taxon>Bacteria</taxon>
        <taxon>Pseudomonadati</taxon>
        <taxon>Pseudomonadota</taxon>
        <taxon>Gammaproteobacteria</taxon>
        <taxon>Pasteurellales</taxon>
        <taxon>Pasteurellaceae</taxon>
        <taxon>Lonepinella</taxon>
    </lineage>
</organism>
<keyword evidence="4 5" id="KW-0472">Membrane</keyword>
<accession>A0A4R1KRB3</accession>
<keyword evidence="2 5" id="KW-0812">Transmembrane</keyword>
<dbReference type="PANTHER" id="PTHR37422">
    <property type="entry name" value="TEICHURONIC ACID BIOSYNTHESIS PROTEIN TUAE"/>
    <property type="match status" value="1"/>
</dbReference>
<keyword evidence="7" id="KW-0436">Ligase</keyword>
<dbReference type="Pfam" id="PF04932">
    <property type="entry name" value="Wzy_C"/>
    <property type="match status" value="1"/>
</dbReference>